<dbReference type="EMBL" id="JAMYPJ010000005">
    <property type="protein sequence ID" value="MER8932416.1"/>
    <property type="molecule type" value="Genomic_DNA"/>
</dbReference>
<evidence type="ECO:0000313" key="2">
    <source>
        <dbReference type="Proteomes" id="UP001464387"/>
    </source>
</evidence>
<reference evidence="1 2" key="1">
    <citation type="journal article" date="2024" name="Proc. Natl. Acad. Sci. U.S.A.">
        <title>The evolutionary genomics of adaptation to stress in wild rhizobium bacteria.</title>
        <authorList>
            <person name="Kehlet-Delgado H."/>
            <person name="Montoya A.P."/>
            <person name="Jensen K.T."/>
            <person name="Wendlandt C.E."/>
            <person name="Dexheimer C."/>
            <person name="Roberts M."/>
            <person name="Torres Martinez L."/>
            <person name="Friesen M.L."/>
            <person name="Griffitts J.S."/>
            <person name="Porter S.S."/>
        </authorList>
    </citation>
    <scope>NUCLEOTIDE SEQUENCE [LARGE SCALE GENOMIC DNA]</scope>
    <source>
        <strain evidence="1 2">M0729</strain>
    </source>
</reference>
<keyword evidence="2" id="KW-1185">Reference proteome</keyword>
<sequence>MNNNAVVTSSIIEDAFLISCLVIALQHVEPAITRNPESDIFLDDCQGSIETMLLKRLLATAGMIRNIVFEKYPSDTRDDEWRMLADRKVGLLLRDGRDDELTFREACNKILHHRSYAFPASVSVVGLALQDCAQFSGTQQEREWHAILNLHQFASAAYFCADIERRV</sequence>
<dbReference type="RefSeq" id="WP_352567867.1">
    <property type="nucleotide sequence ID" value="NZ_JAMYMY010000004.1"/>
</dbReference>
<comment type="caution">
    <text evidence="1">The sequence shown here is derived from an EMBL/GenBank/DDBJ whole genome shotgun (WGS) entry which is preliminary data.</text>
</comment>
<gene>
    <name evidence="1" type="ORF">NKI33_05500</name>
</gene>
<proteinExistence type="predicted"/>
<name>A0ABV1YB78_9HYPH</name>
<accession>A0ABV1YB78</accession>
<protein>
    <submittedName>
        <fullName evidence="1">Uncharacterized protein</fullName>
    </submittedName>
</protein>
<evidence type="ECO:0000313" key="1">
    <source>
        <dbReference type="EMBL" id="MER8932416.1"/>
    </source>
</evidence>
<organism evidence="1 2">
    <name type="scientific">Mesorhizobium opportunistum</name>
    <dbReference type="NCBI Taxonomy" id="593909"/>
    <lineage>
        <taxon>Bacteria</taxon>
        <taxon>Pseudomonadati</taxon>
        <taxon>Pseudomonadota</taxon>
        <taxon>Alphaproteobacteria</taxon>
        <taxon>Hyphomicrobiales</taxon>
        <taxon>Phyllobacteriaceae</taxon>
        <taxon>Mesorhizobium</taxon>
    </lineage>
</organism>
<dbReference type="Proteomes" id="UP001464387">
    <property type="component" value="Unassembled WGS sequence"/>
</dbReference>